<evidence type="ECO:0000313" key="2">
    <source>
        <dbReference type="Proteomes" id="UP000008514"/>
    </source>
</evidence>
<dbReference type="InterPro" id="IPR023198">
    <property type="entry name" value="PGP-like_dom2"/>
</dbReference>
<dbReference type="OrthoDB" id="9797415at2"/>
<proteinExistence type="predicted"/>
<evidence type="ECO:0000313" key="1">
    <source>
        <dbReference type="EMBL" id="AFU67607.1"/>
    </source>
</evidence>
<protein>
    <submittedName>
        <fullName evidence="1">Haloacid dehalogenase-like hydrolase</fullName>
    </submittedName>
</protein>
<dbReference type="NCBIfam" id="TIGR01509">
    <property type="entry name" value="HAD-SF-IA-v3"/>
    <property type="match status" value="1"/>
</dbReference>
<name>K4IAH0_PSYTT</name>
<reference evidence="1" key="2">
    <citation type="submission" date="2012-09" db="EMBL/GenBank/DDBJ databases">
        <title>The complete sequence of Psychroflexus torquis an extreme psychrophile from sea-ice that is stimulated by light.</title>
        <authorList>
            <person name="Feng S."/>
            <person name="Powell S.M."/>
            <person name="Bowman J.P."/>
        </authorList>
    </citation>
    <scope>NUCLEOTIDE SEQUENCE [LARGE SCALE GENOMIC DNA]</scope>
    <source>
        <strain evidence="1">ATCC 700755</strain>
    </source>
</reference>
<dbReference type="Gene3D" id="3.40.50.1000">
    <property type="entry name" value="HAD superfamily/HAD-like"/>
    <property type="match status" value="1"/>
</dbReference>
<reference evidence="1" key="1">
    <citation type="submission" date="2006-03" db="EMBL/GenBank/DDBJ databases">
        <authorList>
            <person name="Bowman J."/>
            <person name="Ferriera S."/>
            <person name="Johnson J."/>
            <person name="Kravitz S."/>
            <person name="Halpern A."/>
            <person name="Remington K."/>
            <person name="Beeson K."/>
            <person name="Tran B."/>
            <person name="Rogers Y.-H."/>
            <person name="Friedman R."/>
            <person name="Venter J.C."/>
        </authorList>
    </citation>
    <scope>NUCLEOTIDE SEQUENCE [LARGE SCALE GENOMIC DNA]</scope>
    <source>
        <strain evidence="1">ATCC 700755</strain>
    </source>
</reference>
<dbReference type="InterPro" id="IPR036412">
    <property type="entry name" value="HAD-like_sf"/>
</dbReference>
<dbReference type="SFLD" id="SFLDG01129">
    <property type="entry name" value="C1.5:_HAD__Beta-PGM__Phosphata"/>
    <property type="match status" value="1"/>
</dbReference>
<dbReference type="InterPro" id="IPR023214">
    <property type="entry name" value="HAD_sf"/>
</dbReference>
<dbReference type="Pfam" id="PF00702">
    <property type="entry name" value="Hydrolase"/>
    <property type="match status" value="1"/>
</dbReference>
<dbReference type="Gene3D" id="1.10.150.240">
    <property type="entry name" value="Putative phosphatase, domain 2"/>
    <property type="match status" value="1"/>
</dbReference>
<dbReference type="KEGG" id="ptq:P700755_000587"/>
<dbReference type="eggNOG" id="COG1011">
    <property type="taxonomic scope" value="Bacteria"/>
</dbReference>
<dbReference type="SFLD" id="SFLDS00003">
    <property type="entry name" value="Haloacid_Dehalogenase"/>
    <property type="match status" value="1"/>
</dbReference>
<dbReference type="Proteomes" id="UP000008514">
    <property type="component" value="Chromosome"/>
</dbReference>
<dbReference type="PANTHER" id="PTHR43611">
    <property type="entry name" value="ALPHA-D-GLUCOSE 1-PHOSPHATE PHOSPHATASE"/>
    <property type="match status" value="1"/>
</dbReference>
<sequence length="202" mass="23412">MIKTIIFDFGDVFLTLDKSATLKHMKIHGATELSEELIKVNASYEKGLISSSEFVQLYITCFPKLTQDAFIEAWNSILIEFPAERLEFLKQLQASGKYTLILLSNTNALHIDWVKANIPIYEEFKSCFDQFYLSHEIHYRKPNRDIFEYVLNTNKLSPEETLFVDDTQDHILSAKTLGLHIWHLQAGKEEVVDLFSIKSDLF</sequence>
<dbReference type="HOGENOM" id="CLU_045011_9_5_10"/>
<accession>K4IAH0</accession>
<dbReference type="EMBL" id="CP003879">
    <property type="protein sequence ID" value="AFU67607.1"/>
    <property type="molecule type" value="Genomic_DNA"/>
</dbReference>
<dbReference type="STRING" id="313595.P700755_000587"/>
<dbReference type="AlphaFoldDB" id="K4IAH0"/>
<dbReference type="PANTHER" id="PTHR43611:SF3">
    <property type="entry name" value="FLAVIN MONONUCLEOTIDE HYDROLASE 1, CHLOROPLATIC"/>
    <property type="match status" value="1"/>
</dbReference>
<dbReference type="RefSeq" id="WP_015023224.1">
    <property type="nucleotide sequence ID" value="NC_018721.1"/>
</dbReference>
<gene>
    <name evidence="1" type="ordered locus">P700755_000587</name>
</gene>
<keyword evidence="2" id="KW-1185">Reference proteome</keyword>
<dbReference type="InterPro" id="IPR006439">
    <property type="entry name" value="HAD-SF_hydro_IA"/>
</dbReference>
<dbReference type="GO" id="GO:0016787">
    <property type="term" value="F:hydrolase activity"/>
    <property type="evidence" value="ECO:0007669"/>
    <property type="project" value="UniProtKB-KW"/>
</dbReference>
<organism evidence="1 2">
    <name type="scientific">Psychroflexus torquis (strain ATCC 700755 / CIP 106069 / ACAM 623)</name>
    <dbReference type="NCBI Taxonomy" id="313595"/>
    <lineage>
        <taxon>Bacteria</taxon>
        <taxon>Pseudomonadati</taxon>
        <taxon>Bacteroidota</taxon>
        <taxon>Flavobacteriia</taxon>
        <taxon>Flavobacteriales</taxon>
        <taxon>Flavobacteriaceae</taxon>
        <taxon>Psychroflexus</taxon>
    </lineage>
</organism>
<dbReference type="SUPFAM" id="SSF56784">
    <property type="entry name" value="HAD-like"/>
    <property type="match status" value="1"/>
</dbReference>